<reference evidence="3" key="1">
    <citation type="journal article" date="2013" name="Nat. Genet.">
        <title>The draft genomes of soft-shell turtle and green sea turtle yield insights into the development and evolution of the turtle-specific body plan.</title>
        <authorList>
            <person name="Wang Z."/>
            <person name="Pascual-Anaya J."/>
            <person name="Zadissa A."/>
            <person name="Li W."/>
            <person name="Niimura Y."/>
            <person name="Huang Z."/>
            <person name="Li C."/>
            <person name="White S."/>
            <person name="Xiong Z."/>
            <person name="Fang D."/>
            <person name="Wang B."/>
            <person name="Ming Y."/>
            <person name="Chen Y."/>
            <person name="Zheng Y."/>
            <person name="Kuraku S."/>
            <person name="Pignatelli M."/>
            <person name="Herrero J."/>
            <person name="Beal K."/>
            <person name="Nozawa M."/>
            <person name="Li Q."/>
            <person name="Wang J."/>
            <person name="Zhang H."/>
            <person name="Yu L."/>
            <person name="Shigenobu S."/>
            <person name="Wang J."/>
            <person name="Liu J."/>
            <person name="Flicek P."/>
            <person name="Searle S."/>
            <person name="Wang J."/>
            <person name="Kuratani S."/>
            <person name="Yin Y."/>
            <person name="Aken B."/>
            <person name="Zhang G."/>
            <person name="Irie N."/>
        </authorList>
    </citation>
    <scope>NUCLEOTIDE SEQUENCE [LARGE SCALE GENOMIC DNA]</scope>
</reference>
<accession>M7BQS4</accession>
<evidence type="ECO:0000256" key="1">
    <source>
        <dbReference type="SAM" id="MobiDB-lite"/>
    </source>
</evidence>
<organism evidence="2 3">
    <name type="scientific">Chelonia mydas</name>
    <name type="common">Green sea-turtle</name>
    <name type="synonym">Chelonia agassizi</name>
    <dbReference type="NCBI Taxonomy" id="8469"/>
    <lineage>
        <taxon>Eukaryota</taxon>
        <taxon>Metazoa</taxon>
        <taxon>Chordata</taxon>
        <taxon>Craniata</taxon>
        <taxon>Vertebrata</taxon>
        <taxon>Euteleostomi</taxon>
        <taxon>Archelosauria</taxon>
        <taxon>Testudinata</taxon>
        <taxon>Testudines</taxon>
        <taxon>Cryptodira</taxon>
        <taxon>Durocryptodira</taxon>
        <taxon>Americhelydia</taxon>
        <taxon>Chelonioidea</taxon>
        <taxon>Cheloniidae</taxon>
        <taxon>Chelonia</taxon>
    </lineage>
</organism>
<sequence>MAPAHRVPRQGSAPCLPVSVDHGAVSEAPPEDSQGPVTPAPHTLREELQEFLEDVRSSCNKVQLALRRWRDFHQILHMGEGKRTRKQAAKAYQWVHLFRDSLLTYGVANSLGLTLTHLPSEVLLTWVGLFLISVRSESGAANLGILLVPTPLPAAPIDLERRTAARGSRNWLKMWHVNKLARPARGLTREGRRPKVADPCM</sequence>
<evidence type="ECO:0000313" key="3">
    <source>
        <dbReference type="Proteomes" id="UP000031443"/>
    </source>
</evidence>
<evidence type="ECO:0000313" key="2">
    <source>
        <dbReference type="EMBL" id="EMP34428.1"/>
    </source>
</evidence>
<gene>
    <name evidence="2" type="ORF">UY3_08403</name>
</gene>
<name>M7BQS4_CHEMY</name>
<protein>
    <submittedName>
        <fullName evidence="2">Uncharacterized protein</fullName>
    </submittedName>
</protein>
<dbReference type="AlphaFoldDB" id="M7BQS4"/>
<dbReference type="EMBL" id="KB532134">
    <property type="protein sequence ID" value="EMP34428.1"/>
    <property type="molecule type" value="Genomic_DNA"/>
</dbReference>
<proteinExistence type="predicted"/>
<dbReference type="Proteomes" id="UP000031443">
    <property type="component" value="Unassembled WGS sequence"/>
</dbReference>
<keyword evidence="3" id="KW-1185">Reference proteome</keyword>
<feature type="region of interest" description="Disordered" evidence="1">
    <location>
        <begin position="1"/>
        <end position="40"/>
    </location>
</feature>